<evidence type="ECO:0000313" key="3">
    <source>
        <dbReference type="EMBL" id="HIU40320.1"/>
    </source>
</evidence>
<keyword evidence="1" id="KW-1133">Transmembrane helix</keyword>
<reference evidence="3" key="1">
    <citation type="submission" date="2020-10" db="EMBL/GenBank/DDBJ databases">
        <authorList>
            <person name="Gilroy R."/>
        </authorList>
    </citation>
    <scope>NUCLEOTIDE SEQUENCE</scope>
    <source>
        <strain evidence="3">CHK193-30670</strain>
    </source>
</reference>
<feature type="transmembrane region" description="Helical" evidence="1">
    <location>
        <begin position="311"/>
        <end position="338"/>
    </location>
</feature>
<gene>
    <name evidence="3" type="ORF">IAB68_03380</name>
</gene>
<name>A0A9D1INT3_9FIRM</name>
<feature type="domain" description="VanZ-like" evidence="2">
    <location>
        <begin position="47"/>
        <end position="190"/>
    </location>
</feature>
<dbReference type="InterPro" id="IPR053150">
    <property type="entry name" value="Teicoplanin_resist-assoc"/>
</dbReference>
<organism evidence="3 4">
    <name type="scientific">Candidatus Aphodocola excrementigallinarum</name>
    <dbReference type="NCBI Taxonomy" id="2840670"/>
    <lineage>
        <taxon>Bacteria</taxon>
        <taxon>Bacillati</taxon>
        <taxon>Bacillota</taxon>
        <taxon>Bacilli</taxon>
        <taxon>Candidatus Aphodocola</taxon>
    </lineage>
</organism>
<keyword evidence="1" id="KW-0812">Transmembrane</keyword>
<evidence type="ECO:0000313" key="4">
    <source>
        <dbReference type="Proteomes" id="UP000824074"/>
    </source>
</evidence>
<sequence>MDYIEAIKTAALIFPFVALLFTIPFILNQYHKYGSINKLRSVIIYSFILYMITIYFLVILPLPSKEYVRSLTTAKYNLIPFSFITDFIKESSFVITDPKTYLEAFLHPSFYTIILNIIMFVPFGMYLRYYFKCSFKKTLLLSFLLSLFFELTQASGLYGIYSRPYRLFDVNDLMINTLGGIIGYFIVGLFKKVLPSRNKIDEDSLTKGTKVSGLRRITLFISDLIMYLFITLLFSLIIKRTYLKYVIFIIYYVIIPYLFDGVTIMGKFLNVKLEFENKRLLMITLRVIFLFFYYFIFPFLALFILSLIKNYISFTIVIFLIILFLIMLFYILNVIIILKDKVIFYDKIFKVKYVSLIRYEKQK</sequence>
<reference evidence="3" key="2">
    <citation type="journal article" date="2021" name="PeerJ">
        <title>Extensive microbial diversity within the chicken gut microbiome revealed by metagenomics and culture.</title>
        <authorList>
            <person name="Gilroy R."/>
            <person name="Ravi A."/>
            <person name="Getino M."/>
            <person name="Pursley I."/>
            <person name="Horton D.L."/>
            <person name="Alikhan N.F."/>
            <person name="Baker D."/>
            <person name="Gharbi K."/>
            <person name="Hall N."/>
            <person name="Watson M."/>
            <person name="Adriaenssens E.M."/>
            <person name="Foster-Nyarko E."/>
            <person name="Jarju S."/>
            <person name="Secka A."/>
            <person name="Antonio M."/>
            <person name="Oren A."/>
            <person name="Chaudhuri R.R."/>
            <person name="La Ragione R."/>
            <person name="Hildebrand F."/>
            <person name="Pallen M.J."/>
        </authorList>
    </citation>
    <scope>NUCLEOTIDE SEQUENCE</scope>
    <source>
        <strain evidence="3">CHK193-30670</strain>
    </source>
</reference>
<dbReference type="PANTHER" id="PTHR36834">
    <property type="entry name" value="MEMBRANE PROTEIN-RELATED"/>
    <property type="match status" value="1"/>
</dbReference>
<accession>A0A9D1INT3</accession>
<comment type="caution">
    <text evidence="3">The sequence shown here is derived from an EMBL/GenBank/DDBJ whole genome shotgun (WGS) entry which is preliminary data.</text>
</comment>
<feature type="transmembrane region" description="Helical" evidence="1">
    <location>
        <begin position="242"/>
        <end position="259"/>
    </location>
</feature>
<feature type="transmembrane region" description="Helical" evidence="1">
    <location>
        <begin position="173"/>
        <end position="190"/>
    </location>
</feature>
<dbReference type="InterPro" id="IPR006976">
    <property type="entry name" value="VanZ-like"/>
</dbReference>
<evidence type="ECO:0000256" key="1">
    <source>
        <dbReference type="SAM" id="Phobius"/>
    </source>
</evidence>
<feature type="transmembrane region" description="Helical" evidence="1">
    <location>
        <begin position="280"/>
        <end position="305"/>
    </location>
</feature>
<evidence type="ECO:0000259" key="2">
    <source>
        <dbReference type="Pfam" id="PF04892"/>
    </source>
</evidence>
<dbReference type="AlphaFoldDB" id="A0A9D1INT3"/>
<feature type="transmembrane region" description="Helical" evidence="1">
    <location>
        <begin position="42"/>
        <end position="62"/>
    </location>
</feature>
<feature type="transmembrane region" description="Helical" evidence="1">
    <location>
        <begin position="217"/>
        <end position="236"/>
    </location>
</feature>
<feature type="transmembrane region" description="Helical" evidence="1">
    <location>
        <begin position="12"/>
        <end position="30"/>
    </location>
</feature>
<dbReference type="PANTHER" id="PTHR36834:SF1">
    <property type="entry name" value="INTEGRAL MEMBRANE PROTEIN"/>
    <property type="match status" value="1"/>
</dbReference>
<protein>
    <submittedName>
        <fullName evidence="3">VanZ family protein</fullName>
    </submittedName>
</protein>
<dbReference type="Pfam" id="PF04892">
    <property type="entry name" value="VanZ"/>
    <property type="match status" value="1"/>
</dbReference>
<dbReference type="Proteomes" id="UP000824074">
    <property type="component" value="Unassembled WGS sequence"/>
</dbReference>
<feature type="transmembrane region" description="Helical" evidence="1">
    <location>
        <begin position="109"/>
        <end position="127"/>
    </location>
</feature>
<feature type="transmembrane region" description="Helical" evidence="1">
    <location>
        <begin position="139"/>
        <end position="161"/>
    </location>
</feature>
<keyword evidence="1" id="KW-0472">Membrane</keyword>
<dbReference type="EMBL" id="DVMT01000033">
    <property type="protein sequence ID" value="HIU40320.1"/>
    <property type="molecule type" value="Genomic_DNA"/>
</dbReference>
<proteinExistence type="predicted"/>